<organism evidence="2 3">
    <name type="scientific">Parabacteroides goldsteinii DSM 19448 = WAL 12034</name>
    <dbReference type="NCBI Taxonomy" id="927665"/>
    <lineage>
        <taxon>Bacteria</taxon>
        <taxon>Pseudomonadati</taxon>
        <taxon>Bacteroidota</taxon>
        <taxon>Bacteroidia</taxon>
        <taxon>Bacteroidales</taxon>
        <taxon>Tannerellaceae</taxon>
        <taxon>Parabacteroides</taxon>
    </lineage>
</organism>
<protein>
    <submittedName>
        <fullName evidence="2">Uncharacterized protein</fullName>
    </submittedName>
</protein>
<feature type="transmembrane region" description="Helical" evidence="1">
    <location>
        <begin position="66"/>
        <end position="87"/>
    </location>
</feature>
<sequence length="119" mass="13953">MKLLKVLLLCLFSFVTLQIIAEKKASYVQNPQEVNLSDFRGQAIQPAVFLIRDIQPVPVLFNSLDWFILLLIPVVLLIVSLSSRLYLHKLFDQEKVSLRYKIFLWQKRYSCFTLCCMLN</sequence>
<dbReference type="Proteomes" id="UP000033047">
    <property type="component" value="Unassembled WGS sequence"/>
</dbReference>
<evidence type="ECO:0000313" key="2">
    <source>
        <dbReference type="EMBL" id="KKB48626.1"/>
    </source>
</evidence>
<keyword evidence="1" id="KW-0812">Transmembrane</keyword>
<dbReference type="GeneID" id="69980467"/>
<proteinExistence type="predicted"/>
<keyword evidence="1" id="KW-1133">Transmembrane helix</keyword>
<name>A0A0F5ISV2_9BACT</name>
<dbReference type="STRING" id="927665.HMPREF1535_03854"/>
<comment type="caution">
    <text evidence="2">The sequence shown here is derived from an EMBL/GenBank/DDBJ whole genome shotgun (WGS) entry which is preliminary data.</text>
</comment>
<dbReference type="EMBL" id="AQHV01000021">
    <property type="protein sequence ID" value="KKB48626.1"/>
    <property type="molecule type" value="Genomic_DNA"/>
</dbReference>
<dbReference type="HOGENOM" id="CLU_2059093_0_0_10"/>
<gene>
    <name evidence="2" type="ORF">HMPREF1535_03854</name>
</gene>
<dbReference type="PATRIC" id="fig|927665.4.peg.3961"/>
<accession>A0A0F5ISV2</accession>
<dbReference type="AlphaFoldDB" id="A0A0F5ISV2"/>
<dbReference type="RefSeq" id="WP_046147122.1">
    <property type="nucleotide sequence ID" value="NZ_KQ033913.1"/>
</dbReference>
<keyword evidence="1" id="KW-0472">Membrane</keyword>
<reference evidence="2 3" key="1">
    <citation type="submission" date="2013-04" db="EMBL/GenBank/DDBJ databases">
        <title>The Genome Sequence of Parabacteroides goldsteinii DSM 19448.</title>
        <authorList>
            <consortium name="The Broad Institute Genomics Platform"/>
            <person name="Earl A."/>
            <person name="Ward D."/>
            <person name="Feldgarden M."/>
            <person name="Gevers D."/>
            <person name="Martens E."/>
            <person name="Sakamoto M."/>
            <person name="Benno Y."/>
            <person name="Song Y."/>
            <person name="Liu C."/>
            <person name="Lee J."/>
            <person name="Bolanos M."/>
            <person name="Vaisanen M.L."/>
            <person name="Finegold S.M."/>
            <person name="Walker B."/>
            <person name="Young S."/>
            <person name="Zeng Q."/>
            <person name="Gargeya S."/>
            <person name="Fitzgerald M."/>
            <person name="Haas B."/>
            <person name="Abouelleil A."/>
            <person name="Allen A.W."/>
            <person name="Alvarado L."/>
            <person name="Arachchi H.M."/>
            <person name="Berlin A.M."/>
            <person name="Chapman S.B."/>
            <person name="Gainer-Dewar J."/>
            <person name="Goldberg J."/>
            <person name="Griggs A."/>
            <person name="Gujja S."/>
            <person name="Hansen M."/>
            <person name="Howarth C."/>
            <person name="Imamovic A."/>
            <person name="Ireland A."/>
            <person name="Larimer J."/>
            <person name="McCowan C."/>
            <person name="Murphy C."/>
            <person name="Pearson M."/>
            <person name="Poon T.W."/>
            <person name="Priest M."/>
            <person name="Roberts A."/>
            <person name="Saif S."/>
            <person name="Shea T."/>
            <person name="Sisk P."/>
            <person name="Sykes S."/>
            <person name="Wortman J."/>
            <person name="Nusbaum C."/>
            <person name="Birren B."/>
        </authorList>
    </citation>
    <scope>NUCLEOTIDE SEQUENCE [LARGE SCALE GENOMIC DNA]</scope>
    <source>
        <strain evidence="2 3">DSM 19448</strain>
    </source>
</reference>
<evidence type="ECO:0000256" key="1">
    <source>
        <dbReference type="SAM" id="Phobius"/>
    </source>
</evidence>
<evidence type="ECO:0000313" key="3">
    <source>
        <dbReference type="Proteomes" id="UP000033047"/>
    </source>
</evidence>